<sequence>MHLKVFFVLCVLGATYAQSSVNVDVYYESLCPDSRKFINTQLYPALQNSLKKSVHLNLIPYGKSKRQTRGSDVEFECHHGPNECYGNKVHACALNHIQVDSFQQRHDRESLILTYINCLMENSNLNPSNVFPTQLCAQRTGVQQYESIVNCANGTEGSSLLAAHGEKTDKLSPPLTSVPTIVFDNQYERSLQTLAETNFVMAVCKKLGAPRPQECPQINSAPITTVATLTGVLMSVAAAVML</sequence>
<comment type="similarity">
    <text evidence="1">Belongs to the GILT family.</text>
</comment>
<dbReference type="InterPro" id="IPR004911">
    <property type="entry name" value="Interferon-induced_GILT"/>
</dbReference>
<evidence type="ECO:0000256" key="2">
    <source>
        <dbReference type="ARBA" id="ARBA00023180"/>
    </source>
</evidence>
<dbReference type="EMBL" id="GIIL01007361">
    <property type="protein sequence ID" value="NOV51087.1"/>
    <property type="molecule type" value="Transcribed_RNA"/>
</dbReference>
<dbReference type="Pfam" id="PF03227">
    <property type="entry name" value="GILT"/>
    <property type="match status" value="1"/>
</dbReference>
<dbReference type="AlphaFoldDB" id="A0A6M2E2F4"/>
<proteinExistence type="inferred from homology"/>
<feature type="signal peptide" evidence="3">
    <location>
        <begin position="1"/>
        <end position="17"/>
    </location>
</feature>
<dbReference type="GO" id="GO:0016671">
    <property type="term" value="F:oxidoreductase activity, acting on a sulfur group of donors, disulfide as acceptor"/>
    <property type="evidence" value="ECO:0007669"/>
    <property type="project" value="InterPro"/>
</dbReference>
<dbReference type="PANTHER" id="PTHR13234:SF69">
    <property type="entry name" value="GILT-LIKE PROTEIN 1"/>
    <property type="match status" value="1"/>
</dbReference>
<evidence type="ECO:0000256" key="1">
    <source>
        <dbReference type="ARBA" id="ARBA00005679"/>
    </source>
</evidence>
<reference evidence="4" key="1">
    <citation type="submission" date="2020-03" db="EMBL/GenBank/DDBJ databases">
        <title>Transcriptomic Profiling of the Digestive Tract of the Rat Flea, Xenopsylla cheopis, Following Blood Feeding and Infection with Yersinia pestis.</title>
        <authorList>
            <person name="Bland D.M."/>
            <person name="Martens C.A."/>
            <person name="Virtaneva K."/>
            <person name="Kanakabandi K."/>
            <person name="Long D."/>
            <person name="Rosenke R."/>
            <person name="Saturday G.A."/>
            <person name="Hoyt F.H."/>
            <person name="Bruno D.P."/>
            <person name="Ribeiro J.M.C."/>
            <person name="Hinnebusch J."/>
        </authorList>
    </citation>
    <scope>NUCLEOTIDE SEQUENCE</scope>
</reference>
<protein>
    <submittedName>
        <fullName evidence="4">Putative gamma-interferon-inducible lysosomal thiol reductase</fullName>
    </submittedName>
</protein>
<keyword evidence="3" id="KW-0732">Signal</keyword>
<organism evidence="4">
    <name type="scientific">Xenopsylla cheopis</name>
    <name type="common">Oriental rat flea</name>
    <name type="synonym">Pulex cheopis</name>
    <dbReference type="NCBI Taxonomy" id="163159"/>
    <lineage>
        <taxon>Eukaryota</taxon>
        <taxon>Metazoa</taxon>
        <taxon>Ecdysozoa</taxon>
        <taxon>Arthropoda</taxon>
        <taxon>Hexapoda</taxon>
        <taxon>Insecta</taxon>
        <taxon>Pterygota</taxon>
        <taxon>Neoptera</taxon>
        <taxon>Endopterygota</taxon>
        <taxon>Siphonaptera</taxon>
        <taxon>Pulicidae</taxon>
        <taxon>Xenopsyllinae</taxon>
        <taxon>Xenopsylla</taxon>
    </lineage>
</organism>
<feature type="chain" id="PRO_5026949023" evidence="3">
    <location>
        <begin position="18"/>
        <end position="242"/>
    </location>
</feature>
<dbReference type="PANTHER" id="PTHR13234">
    <property type="entry name" value="GAMMA-INTERFERON INDUCIBLE LYSOSOMAL THIOL REDUCTASE GILT"/>
    <property type="match status" value="1"/>
</dbReference>
<name>A0A6M2E2F4_XENCH</name>
<accession>A0A6M2E2F4</accession>
<keyword evidence="2" id="KW-0325">Glycoprotein</keyword>
<evidence type="ECO:0000256" key="3">
    <source>
        <dbReference type="SAM" id="SignalP"/>
    </source>
</evidence>
<evidence type="ECO:0000313" key="4">
    <source>
        <dbReference type="EMBL" id="NOV51087.1"/>
    </source>
</evidence>